<gene>
    <name evidence="1" type="ORF">PI95_001760</name>
</gene>
<dbReference type="PANTHER" id="PTHR40266:SF2">
    <property type="entry name" value="TOXIN HIGB-1"/>
    <property type="match status" value="1"/>
</dbReference>
<reference evidence="1 2" key="1">
    <citation type="journal article" date="2015" name="Genome Announc.">
        <title>Draft Genome Sequence of Cyanobacterium Hassallia byssoidea Strain VB512170, Isolated from Monuments in India.</title>
        <authorList>
            <person name="Singh D."/>
            <person name="Chandrababunaidu M.M."/>
            <person name="Panda A."/>
            <person name="Sen D."/>
            <person name="Bhattacharyya S."/>
            <person name="Adhikary S.P."/>
            <person name="Tripathy S."/>
        </authorList>
    </citation>
    <scope>NUCLEOTIDE SEQUENCE [LARGE SCALE GENOMIC DNA]</scope>
    <source>
        <strain evidence="1 2">VB512170</strain>
    </source>
</reference>
<dbReference type="SUPFAM" id="SSF143011">
    <property type="entry name" value="RelE-like"/>
    <property type="match status" value="1"/>
</dbReference>
<dbReference type="Pfam" id="PF05015">
    <property type="entry name" value="HigB-like_toxin"/>
    <property type="match status" value="1"/>
</dbReference>
<name>A0A846H0T7_9CYAN</name>
<dbReference type="AlphaFoldDB" id="A0A846H0T7"/>
<dbReference type="RefSeq" id="WP_039748603.1">
    <property type="nucleotide sequence ID" value="NZ_JTCM02000002.1"/>
</dbReference>
<dbReference type="InterPro" id="IPR007711">
    <property type="entry name" value="HigB-1"/>
</dbReference>
<sequence length="93" mass="10870">MIKTFQHKGLRNLFEDDDRSGVQPKHAEKLLDILDRLDAAIEVEDMRYPGSKLHQLKGNRKSEWSIAVSGNWRVTFEFENGDAYVVNYEDYHS</sequence>
<dbReference type="PANTHER" id="PTHR40266">
    <property type="entry name" value="TOXIN HIGB-1"/>
    <property type="match status" value="1"/>
</dbReference>
<evidence type="ECO:0000313" key="1">
    <source>
        <dbReference type="EMBL" id="NEU71342.1"/>
    </source>
</evidence>
<keyword evidence="2" id="KW-1185">Reference proteome</keyword>
<dbReference type="Gene3D" id="3.30.2310.20">
    <property type="entry name" value="RelE-like"/>
    <property type="match status" value="1"/>
</dbReference>
<dbReference type="EMBL" id="JTCM02000002">
    <property type="protein sequence ID" value="NEU71342.1"/>
    <property type="molecule type" value="Genomic_DNA"/>
</dbReference>
<accession>A0A846H0T7</accession>
<evidence type="ECO:0000313" key="2">
    <source>
        <dbReference type="Proteomes" id="UP000031549"/>
    </source>
</evidence>
<organism evidence="1 2">
    <name type="scientific">Hassallia byssoidea VB512170</name>
    <dbReference type="NCBI Taxonomy" id="1304833"/>
    <lineage>
        <taxon>Bacteria</taxon>
        <taxon>Bacillati</taxon>
        <taxon>Cyanobacteriota</taxon>
        <taxon>Cyanophyceae</taxon>
        <taxon>Nostocales</taxon>
        <taxon>Tolypothrichaceae</taxon>
        <taxon>Hassallia</taxon>
    </lineage>
</organism>
<dbReference type="InterPro" id="IPR035093">
    <property type="entry name" value="RelE/ParE_toxin_dom_sf"/>
</dbReference>
<protein>
    <submittedName>
        <fullName evidence="1">Peptidase</fullName>
    </submittedName>
</protein>
<dbReference type="Proteomes" id="UP000031549">
    <property type="component" value="Unassembled WGS sequence"/>
</dbReference>
<proteinExistence type="predicted"/>
<comment type="caution">
    <text evidence="1">The sequence shown here is derived from an EMBL/GenBank/DDBJ whole genome shotgun (WGS) entry which is preliminary data.</text>
</comment>